<dbReference type="SMART" id="SM00320">
    <property type="entry name" value="WD40"/>
    <property type="match status" value="7"/>
</dbReference>
<accession>X6P848</accession>
<dbReference type="Gene3D" id="2.130.10.10">
    <property type="entry name" value="YVTN repeat-like/Quinoprotein amine dehydrogenase"/>
    <property type="match status" value="2"/>
</dbReference>
<dbReference type="InterPro" id="IPR036322">
    <property type="entry name" value="WD40_repeat_dom_sf"/>
</dbReference>
<evidence type="ECO:0000313" key="5">
    <source>
        <dbReference type="Proteomes" id="UP000023152"/>
    </source>
</evidence>
<dbReference type="Proteomes" id="UP000023152">
    <property type="component" value="Unassembled WGS sequence"/>
</dbReference>
<protein>
    <submittedName>
        <fullName evidence="4">G-protein beta WD-40 repeats containing protein</fullName>
    </submittedName>
</protein>
<feature type="non-terminal residue" evidence="4">
    <location>
        <position position="1"/>
    </location>
</feature>
<feature type="repeat" description="WD" evidence="3">
    <location>
        <begin position="296"/>
        <end position="339"/>
    </location>
</feature>
<dbReference type="GO" id="GO:1990234">
    <property type="term" value="C:transferase complex"/>
    <property type="evidence" value="ECO:0007669"/>
    <property type="project" value="UniProtKB-ARBA"/>
</dbReference>
<dbReference type="PROSITE" id="PS50082">
    <property type="entry name" value="WD_REPEATS_2"/>
    <property type="match status" value="5"/>
</dbReference>
<sequence length="437" mass="49878">EKVCQLQLENSMLKPNIEANEKKDILNIPSENVALKQQQDIPKPNDEQKAIPAGLEAMQQVKDNEIEKQQIADDEKKQDNNNYTYPAINFDMFYSASKLLNTFIGHICYVNNIDYSTFDGGQFICFGSYDTKVHVWEVGTNEQVQLFEEHSDRVSCVKFSPYHYYNYHRHIICSSSYDKTFRFWDIKDNRQLKIFREHKRWISGIEFSSFNGGRYLCSGSGDKTIRLCDVGTSKLLHIFNGHESDICCLDISPLQSNSNNNHIGVIGGNGYTICSGSNDKTIRVWDIETAKQLTLFKGHKKFVNSVKYGSNESANIILSGSTDKSVRLWDIRSNAQIQTFNGHTKNVTCAEYSPFVVNNKEASASSNVICSGSHDRTIRFWDIRSNKNALHMIKEEKIEDNGITCLKFVPVKKKEKNCGCNFNLYYGSANGYIRIWG</sequence>
<dbReference type="PROSITE" id="PS00678">
    <property type="entry name" value="WD_REPEATS_1"/>
    <property type="match status" value="3"/>
</dbReference>
<dbReference type="InterPro" id="IPR015943">
    <property type="entry name" value="WD40/YVTN_repeat-like_dom_sf"/>
</dbReference>
<feature type="repeat" description="WD" evidence="3">
    <location>
        <begin position="269"/>
        <end position="295"/>
    </location>
</feature>
<keyword evidence="1 3" id="KW-0853">WD repeat</keyword>
<feature type="repeat" description="WD" evidence="3">
    <location>
        <begin position="340"/>
        <end position="391"/>
    </location>
</feature>
<keyword evidence="5" id="KW-1185">Reference proteome</keyword>
<evidence type="ECO:0000313" key="4">
    <source>
        <dbReference type="EMBL" id="ETO34356.1"/>
    </source>
</evidence>
<comment type="caution">
    <text evidence="4">The sequence shown here is derived from an EMBL/GenBank/DDBJ whole genome shotgun (WGS) entry which is preliminary data.</text>
</comment>
<dbReference type="OrthoDB" id="30195at2759"/>
<dbReference type="EMBL" id="ASPP01002642">
    <property type="protein sequence ID" value="ETO34356.1"/>
    <property type="molecule type" value="Genomic_DNA"/>
</dbReference>
<feature type="repeat" description="WD" evidence="3">
    <location>
        <begin position="103"/>
        <end position="146"/>
    </location>
</feature>
<dbReference type="PANTHER" id="PTHR22847:SF637">
    <property type="entry name" value="WD REPEAT DOMAIN 5B"/>
    <property type="match status" value="1"/>
</dbReference>
<name>X6P848_RETFI</name>
<reference evidence="4 5" key="1">
    <citation type="journal article" date="2013" name="Curr. Biol.">
        <title>The Genome of the Foraminiferan Reticulomyxa filosa.</title>
        <authorList>
            <person name="Glockner G."/>
            <person name="Hulsmann N."/>
            <person name="Schleicher M."/>
            <person name="Noegel A.A."/>
            <person name="Eichinger L."/>
            <person name="Gallinger C."/>
            <person name="Pawlowski J."/>
            <person name="Sierra R."/>
            <person name="Euteneuer U."/>
            <person name="Pillet L."/>
            <person name="Moustafa A."/>
            <person name="Platzer M."/>
            <person name="Groth M."/>
            <person name="Szafranski K."/>
            <person name="Schliwa M."/>
        </authorList>
    </citation>
    <scope>NUCLEOTIDE SEQUENCE [LARGE SCALE GENOMIC DNA]</scope>
</reference>
<evidence type="ECO:0000256" key="1">
    <source>
        <dbReference type="ARBA" id="ARBA00022574"/>
    </source>
</evidence>
<gene>
    <name evidence="4" type="ORF">RFI_02737</name>
</gene>
<evidence type="ECO:0000256" key="3">
    <source>
        <dbReference type="PROSITE-ProRule" id="PRU00221"/>
    </source>
</evidence>
<dbReference type="PANTHER" id="PTHR22847">
    <property type="entry name" value="WD40 REPEAT PROTEIN"/>
    <property type="match status" value="1"/>
</dbReference>
<dbReference type="InterPro" id="IPR020472">
    <property type="entry name" value="WD40_PAC1"/>
</dbReference>
<proteinExistence type="predicted"/>
<dbReference type="PROSITE" id="PS50294">
    <property type="entry name" value="WD_REPEATS_REGION"/>
    <property type="match status" value="2"/>
</dbReference>
<dbReference type="InterPro" id="IPR001680">
    <property type="entry name" value="WD40_rpt"/>
</dbReference>
<evidence type="ECO:0000256" key="2">
    <source>
        <dbReference type="ARBA" id="ARBA00022737"/>
    </source>
</evidence>
<keyword evidence="2" id="KW-0677">Repeat</keyword>
<dbReference type="Pfam" id="PF00400">
    <property type="entry name" value="WD40"/>
    <property type="match status" value="6"/>
</dbReference>
<feature type="repeat" description="WD" evidence="3">
    <location>
        <begin position="147"/>
        <end position="194"/>
    </location>
</feature>
<dbReference type="AlphaFoldDB" id="X6P848"/>
<dbReference type="PRINTS" id="PR00320">
    <property type="entry name" value="GPROTEINBRPT"/>
</dbReference>
<organism evidence="4 5">
    <name type="scientific">Reticulomyxa filosa</name>
    <dbReference type="NCBI Taxonomy" id="46433"/>
    <lineage>
        <taxon>Eukaryota</taxon>
        <taxon>Sar</taxon>
        <taxon>Rhizaria</taxon>
        <taxon>Retaria</taxon>
        <taxon>Foraminifera</taxon>
        <taxon>Monothalamids</taxon>
        <taxon>Reticulomyxidae</taxon>
        <taxon>Reticulomyxa</taxon>
    </lineage>
</organism>
<dbReference type="SUPFAM" id="SSF50978">
    <property type="entry name" value="WD40 repeat-like"/>
    <property type="match status" value="1"/>
</dbReference>
<dbReference type="InterPro" id="IPR019775">
    <property type="entry name" value="WD40_repeat_CS"/>
</dbReference>
<dbReference type="CDD" id="cd00200">
    <property type="entry name" value="WD40"/>
    <property type="match status" value="1"/>
</dbReference>